<dbReference type="EMBL" id="LN726018">
    <property type="protein sequence ID" value="CEP11309.1"/>
    <property type="molecule type" value="Genomic_DNA"/>
</dbReference>
<feature type="compositionally biased region" description="Polar residues" evidence="1">
    <location>
        <begin position="445"/>
        <end position="461"/>
    </location>
</feature>
<dbReference type="PANTHER" id="PTHR28125:SF3">
    <property type="entry name" value="TRANSCRIPTION REGULATOR RUA1 C-TERMINAL DOMAIN-CONTAINING PROTEIN"/>
    <property type="match status" value="1"/>
</dbReference>
<feature type="compositionally biased region" description="Low complexity" evidence="1">
    <location>
        <begin position="271"/>
        <end position="284"/>
    </location>
</feature>
<gene>
    <name evidence="3" type="primary">PARPA_05134.1 scaffold 16505</name>
</gene>
<organism evidence="3 4">
    <name type="scientific">Parasitella parasitica</name>
    <dbReference type="NCBI Taxonomy" id="35722"/>
    <lineage>
        <taxon>Eukaryota</taxon>
        <taxon>Fungi</taxon>
        <taxon>Fungi incertae sedis</taxon>
        <taxon>Mucoromycota</taxon>
        <taxon>Mucoromycotina</taxon>
        <taxon>Mucoromycetes</taxon>
        <taxon>Mucorales</taxon>
        <taxon>Mucorineae</taxon>
        <taxon>Mucoraceae</taxon>
        <taxon>Parasitella</taxon>
    </lineage>
</organism>
<dbReference type="PANTHER" id="PTHR28125">
    <property type="entry name" value="MEIOTIC EXPRESSION UP-REGULATED PROTEIN 26"/>
    <property type="match status" value="1"/>
</dbReference>
<dbReference type="AlphaFoldDB" id="A0A0B7N8I3"/>
<dbReference type="OrthoDB" id="5595379at2759"/>
<reference evidence="3 4" key="1">
    <citation type="submission" date="2014-09" db="EMBL/GenBank/DDBJ databases">
        <authorList>
            <person name="Ellenberger Sabrina"/>
        </authorList>
    </citation>
    <scope>NUCLEOTIDE SEQUENCE [LARGE SCALE GENOMIC DNA]</scope>
    <source>
        <strain evidence="3 4">CBS 412.66</strain>
    </source>
</reference>
<name>A0A0B7N8I3_9FUNG</name>
<feature type="domain" description="Transcription regulator Rua1 C-terminal" evidence="2">
    <location>
        <begin position="496"/>
        <end position="571"/>
    </location>
</feature>
<protein>
    <recommendedName>
        <fullName evidence="2">Transcription regulator Rua1 C-terminal domain-containing protein</fullName>
    </recommendedName>
</protein>
<feature type="compositionally biased region" description="Polar residues" evidence="1">
    <location>
        <begin position="285"/>
        <end position="295"/>
    </location>
</feature>
<feature type="region of interest" description="Disordered" evidence="1">
    <location>
        <begin position="403"/>
        <end position="424"/>
    </location>
</feature>
<keyword evidence="4" id="KW-1185">Reference proteome</keyword>
<evidence type="ECO:0000259" key="2">
    <source>
        <dbReference type="Pfam" id="PF14616"/>
    </source>
</evidence>
<dbReference type="InterPro" id="IPR028012">
    <property type="entry name" value="Rua1_C"/>
</dbReference>
<evidence type="ECO:0000313" key="4">
    <source>
        <dbReference type="Proteomes" id="UP000054107"/>
    </source>
</evidence>
<feature type="region of interest" description="Disordered" evidence="1">
    <location>
        <begin position="437"/>
        <end position="464"/>
    </location>
</feature>
<evidence type="ECO:0000313" key="3">
    <source>
        <dbReference type="EMBL" id="CEP11309.1"/>
    </source>
</evidence>
<sequence>MFDNLTAPPPPSTQPSTLPPSSVSQQQQQTDIYAILSSDDSSVHINDEDIDADALVMNMFDTPFPDIKHPLSSASSNFLNLELARSQPSHLQAHNQPQYTPSSDIRIDPMFSMNYQTEMDPVFPAFSSNSIDFSRRHSVAVSGGLADFNLRNLSHSMDYHQQQQQQQQEPKFSANPCHPQHPFDKQPPPIFARKAHQQLATVVEGESSTVAHPNMTHRASMPNIFLSEESRRNLNTSIQQRVESLSNKTTPADTPPPMPISFNQMPWSTPNNSNSAESRSSTSSPCQQHTVLPASTTMTTTTAAENGSFYGRKRFYSQQFDSFPATAASATMNIPFHAVSTYYQHIRPQPQQLQPYQHVSSNVCPLPMSGIMSRRASVATPNDISTWNRMINSSDRIIVDEQHERKRQKQTSIANNDSFSQGQIPHQQLEAAVIKQEGYSDKSENTSLNGSVATAEENTSNTEDEDYPVITEADLEAAKKDANAIPRRQKLRYQGDQYTPKWVRYTGQLKEGYCDTCKPGKWLQLKNSAFWYHKQFFHGISSVSGKPFQKPVEQRAGEQDVIEGLCHQYCSTRMIFPQYYAREVTTDDVKFAQQVTDILNAAYQTEVFDRDSQGMDSQVVGSLLIVPFPELKEKPKPGEAMITRFAISLSHQSKGFGSLFFRDHEICWL</sequence>
<feature type="region of interest" description="Disordered" evidence="1">
    <location>
        <begin position="263"/>
        <end position="299"/>
    </location>
</feature>
<feature type="region of interest" description="Disordered" evidence="1">
    <location>
        <begin position="161"/>
        <end position="186"/>
    </location>
</feature>
<dbReference type="STRING" id="35722.A0A0B7N8I3"/>
<evidence type="ECO:0000256" key="1">
    <source>
        <dbReference type="SAM" id="MobiDB-lite"/>
    </source>
</evidence>
<feature type="region of interest" description="Disordered" evidence="1">
    <location>
        <begin position="1"/>
        <end position="28"/>
    </location>
</feature>
<dbReference type="Proteomes" id="UP000054107">
    <property type="component" value="Unassembled WGS sequence"/>
</dbReference>
<feature type="compositionally biased region" description="Polar residues" evidence="1">
    <location>
        <begin position="410"/>
        <end position="424"/>
    </location>
</feature>
<proteinExistence type="predicted"/>
<accession>A0A0B7N8I3</accession>
<dbReference type="Pfam" id="PF14616">
    <property type="entry name" value="Rua1_C"/>
    <property type="match status" value="1"/>
</dbReference>
<feature type="compositionally biased region" description="Low complexity" evidence="1">
    <location>
        <begin position="14"/>
        <end position="28"/>
    </location>
</feature>